<proteinExistence type="inferred from homology"/>
<dbReference type="GO" id="GO:0043041">
    <property type="term" value="P:amino acid activation for nonribosomal peptide biosynthetic process"/>
    <property type="evidence" value="ECO:0007669"/>
    <property type="project" value="TreeGrafter"/>
</dbReference>
<dbReference type="NCBIfam" id="TIGR01720">
    <property type="entry name" value="NRPS-para261"/>
    <property type="match status" value="1"/>
</dbReference>
<feature type="domain" description="Carrier" evidence="8">
    <location>
        <begin position="957"/>
        <end position="1032"/>
    </location>
</feature>
<dbReference type="InterPro" id="IPR023213">
    <property type="entry name" value="CAT-like_dom_sf"/>
</dbReference>
<dbReference type="InterPro" id="IPR020845">
    <property type="entry name" value="AMP-binding_CS"/>
</dbReference>
<keyword evidence="5" id="KW-0677">Repeat</keyword>
<dbReference type="GO" id="GO:0005829">
    <property type="term" value="C:cytosol"/>
    <property type="evidence" value="ECO:0007669"/>
    <property type="project" value="TreeGrafter"/>
</dbReference>
<feature type="domain" description="Carrier" evidence="8">
    <location>
        <begin position="4139"/>
        <end position="4213"/>
    </location>
</feature>
<reference evidence="9" key="1">
    <citation type="submission" date="2024-07" db="EMBL/GenBank/DDBJ databases">
        <authorList>
            <person name="Yu S.T."/>
        </authorList>
    </citation>
    <scope>NUCLEOTIDE SEQUENCE</scope>
    <source>
        <strain evidence="9">Y1</strain>
    </source>
</reference>
<evidence type="ECO:0000256" key="5">
    <source>
        <dbReference type="ARBA" id="ARBA00022737"/>
    </source>
</evidence>
<comment type="cofactor">
    <cofactor evidence="1">
        <name>pantetheine 4'-phosphate</name>
        <dbReference type="ChEBI" id="CHEBI:47942"/>
    </cofactor>
</comment>
<evidence type="ECO:0000256" key="3">
    <source>
        <dbReference type="ARBA" id="ARBA00022450"/>
    </source>
</evidence>
<dbReference type="GO" id="GO:0008610">
    <property type="term" value="P:lipid biosynthetic process"/>
    <property type="evidence" value="ECO:0007669"/>
    <property type="project" value="UniProtKB-ARBA"/>
</dbReference>
<dbReference type="GO" id="GO:0044550">
    <property type="term" value="P:secondary metabolite biosynthetic process"/>
    <property type="evidence" value="ECO:0007669"/>
    <property type="project" value="UniProtKB-ARBA"/>
</dbReference>
<dbReference type="Gene3D" id="3.30.559.30">
    <property type="entry name" value="Nonribosomal peptide synthetase, condensation domain"/>
    <property type="match status" value="6"/>
</dbReference>
<dbReference type="CDD" id="cd17652">
    <property type="entry name" value="A_NRPS_CmdD_like"/>
    <property type="match status" value="1"/>
</dbReference>
<dbReference type="FunFam" id="3.30.300.30:FF:000010">
    <property type="entry name" value="Enterobactin synthetase component F"/>
    <property type="match status" value="5"/>
</dbReference>
<dbReference type="GO" id="GO:0031177">
    <property type="term" value="F:phosphopantetheine binding"/>
    <property type="evidence" value="ECO:0007669"/>
    <property type="project" value="InterPro"/>
</dbReference>
<feature type="region of interest" description="Disordered" evidence="7">
    <location>
        <begin position="5295"/>
        <end position="5315"/>
    </location>
</feature>
<protein>
    <submittedName>
        <fullName evidence="9">Non-ribosomal peptide synthase/polyketide synthase</fullName>
    </submittedName>
</protein>
<dbReference type="CDD" id="cd05930">
    <property type="entry name" value="A_NRPS"/>
    <property type="match status" value="1"/>
</dbReference>
<comment type="similarity">
    <text evidence="2">Belongs to the ATP-dependent AMP-binding enzyme family.</text>
</comment>
<dbReference type="GO" id="GO:0072330">
    <property type="term" value="P:monocarboxylic acid biosynthetic process"/>
    <property type="evidence" value="ECO:0007669"/>
    <property type="project" value="UniProtKB-ARBA"/>
</dbReference>
<dbReference type="InterPro" id="IPR001242">
    <property type="entry name" value="Condensation_dom"/>
</dbReference>
<dbReference type="InterPro" id="IPR020802">
    <property type="entry name" value="TesA-like"/>
</dbReference>
<dbReference type="SUPFAM" id="SSF53474">
    <property type="entry name" value="alpha/beta-Hydrolases"/>
    <property type="match status" value="1"/>
</dbReference>
<dbReference type="Gene3D" id="1.10.1200.10">
    <property type="entry name" value="ACP-like"/>
    <property type="match status" value="4"/>
</dbReference>
<feature type="domain" description="Carrier" evidence="8">
    <location>
        <begin position="3078"/>
        <end position="3153"/>
    </location>
</feature>
<dbReference type="SUPFAM" id="SSF56801">
    <property type="entry name" value="Acetyl-CoA synthetase-like"/>
    <property type="match status" value="5"/>
</dbReference>
<dbReference type="CDD" id="cd19540">
    <property type="entry name" value="LCL_NRPS-like"/>
    <property type="match status" value="3"/>
</dbReference>
<name>A0AB39TF20_9ACTN</name>
<dbReference type="NCBIfam" id="TIGR01733">
    <property type="entry name" value="AA-adenyl-dom"/>
    <property type="match status" value="5"/>
</dbReference>
<dbReference type="Pfam" id="PF00550">
    <property type="entry name" value="PP-binding"/>
    <property type="match status" value="5"/>
</dbReference>
<dbReference type="InterPro" id="IPR020806">
    <property type="entry name" value="PKS_PP-bd"/>
</dbReference>
<evidence type="ECO:0000259" key="8">
    <source>
        <dbReference type="PROSITE" id="PS50075"/>
    </source>
</evidence>
<dbReference type="CDD" id="cd19543">
    <property type="entry name" value="DCL_NRPS"/>
    <property type="match status" value="2"/>
</dbReference>
<dbReference type="Gene3D" id="3.30.300.30">
    <property type="match status" value="5"/>
</dbReference>
<dbReference type="InterPro" id="IPR010060">
    <property type="entry name" value="NRPS_synth"/>
</dbReference>
<dbReference type="Gene3D" id="3.40.50.980">
    <property type="match status" value="10"/>
</dbReference>
<dbReference type="InterPro" id="IPR009081">
    <property type="entry name" value="PP-bd_ACP"/>
</dbReference>
<organism evidence="9">
    <name type="scientific">Streptomyces sp. Y1</name>
    <dbReference type="NCBI Taxonomy" id="3238634"/>
    <lineage>
        <taxon>Bacteria</taxon>
        <taxon>Bacillati</taxon>
        <taxon>Actinomycetota</taxon>
        <taxon>Actinomycetes</taxon>
        <taxon>Kitasatosporales</taxon>
        <taxon>Streptomycetaceae</taxon>
        <taxon>Streptomyces</taxon>
    </lineage>
</organism>
<dbReference type="NCBIfam" id="NF004282">
    <property type="entry name" value="PRK05691.1"/>
    <property type="match status" value="5"/>
</dbReference>
<feature type="compositionally biased region" description="Basic and acidic residues" evidence="7">
    <location>
        <begin position="5295"/>
        <end position="5314"/>
    </location>
</feature>
<dbReference type="InterPro" id="IPR001031">
    <property type="entry name" value="Thioesterase"/>
</dbReference>
<dbReference type="PROSITE" id="PS00012">
    <property type="entry name" value="PHOSPHOPANTETHEINE"/>
    <property type="match status" value="4"/>
</dbReference>
<feature type="domain" description="Carrier" evidence="8">
    <location>
        <begin position="5676"/>
        <end position="5751"/>
    </location>
</feature>
<dbReference type="FunFam" id="1.10.1200.10:FF:000016">
    <property type="entry name" value="Non-ribosomal peptide synthase"/>
    <property type="match status" value="4"/>
</dbReference>
<dbReference type="SMART" id="SM00824">
    <property type="entry name" value="PKS_TE"/>
    <property type="match status" value="1"/>
</dbReference>
<dbReference type="SUPFAM" id="SSF52777">
    <property type="entry name" value="CoA-dependent acyltransferases"/>
    <property type="match status" value="12"/>
</dbReference>
<dbReference type="Gene3D" id="3.30.559.10">
    <property type="entry name" value="Chloramphenicol acetyltransferase-like domain"/>
    <property type="match status" value="6"/>
</dbReference>
<evidence type="ECO:0000313" key="9">
    <source>
        <dbReference type="EMBL" id="XDQ77238.1"/>
    </source>
</evidence>
<dbReference type="FunFam" id="3.40.50.980:FF:000001">
    <property type="entry name" value="Non-ribosomal peptide synthetase"/>
    <property type="match status" value="5"/>
</dbReference>
<dbReference type="Pfam" id="PF13193">
    <property type="entry name" value="AMP-binding_C"/>
    <property type="match status" value="5"/>
</dbReference>
<dbReference type="Pfam" id="PF00975">
    <property type="entry name" value="Thioesterase"/>
    <property type="match status" value="1"/>
</dbReference>
<dbReference type="CDD" id="cd12116">
    <property type="entry name" value="A_NRPS_Ta1_like"/>
    <property type="match status" value="1"/>
</dbReference>
<dbReference type="FunFam" id="3.30.559.10:FF:000012">
    <property type="entry name" value="Non-ribosomal peptide synthetase"/>
    <property type="match status" value="1"/>
</dbReference>
<dbReference type="NCBIfam" id="NF003417">
    <property type="entry name" value="PRK04813.1"/>
    <property type="match status" value="5"/>
</dbReference>
<dbReference type="PROSITE" id="PS50075">
    <property type="entry name" value="CARRIER"/>
    <property type="match status" value="5"/>
</dbReference>
<dbReference type="Pfam" id="PF00668">
    <property type="entry name" value="Condensation"/>
    <property type="match status" value="6"/>
</dbReference>
<dbReference type="PROSITE" id="PS00455">
    <property type="entry name" value="AMP_BINDING"/>
    <property type="match status" value="5"/>
</dbReference>
<keyword evidence="4" id="KW-0597">Phosphoprotein</keyword>
<evidence type="ECO:0000256" key="4">
    <source>
        <dbReference type="ARBA" id="ARBA00022553"/>
    </source>
</evidence>
<dbReference type="Gene3D" id="2.30.38.10">
    <property type="entry name" value="Luciferase, Domain 3"/>
    <property type="match status" value="5"/>
</dbReference>
<dbReference type="PANTHER" id="PTHR45527">
    <property type="entry name" value="NONRIBOSOMAL PEPTIDE SYNTHETASE"/>
    <property type="match status" value="1"/>
</dbReference>
<sequence length="6027" mass="645408">MTVRGFEAVLPLSPLQEGLLFRSLYDIDGPDVYATQMSAELNGSLDCGVLRAAAETLVRRHSVLRSTFRHEKLEKPVQVVHREIELPWREVDLSNLPESEQAAAVRAVATEERERRFDLAVPPLVRFAVVKLGGDRHRVILTNHHILLDGWSMPILLGEWFRLYASGADDSALPPVVPFRRYLAWLNKQDRDAARSAWRGVMAGLDGPTLISPSDPSRRPVDPDRVMHDLSAEATARLGAFARRHGLTMNTVVQGAWALLLGRLTGRDDVVFGATVSGRPAEIVGIESMVGLFINTLPVRVRLDPAESLVALLTRVQDEQARLLAHQHLGLGEIQRLAGHSELFDTLTAFESFPVDPEVTELPGTGLRVGEAESTDGSHFPITLFAVPGERLHLRVTYRPDLFAPEQARRILDRLVALLDSAADAADRPVGRIDALAGEQLVPAAATPVAQQTGSVQERFAAQASLTPDAIAVAFGDTEVTYAELDARANRLAHHLIGLGVGAESTVAVLQERSVDLVVSVLAVLKAGGAYVPLDGRFPAARLAMIVEQTAARVLLTDRDDAGIGFEHTARVVRTDDPAPAALPATDPSAAGHPGRLAYVMYTSGSTGTPKGVAITHRDVLALADDGAFASDAHLRVLVHSPQAFDASTYELWVPLLRGGRLVVAPPGELDIAVLERVVREHSVTGMWLTAGLFRLMAEESPAAFAGVREVWTGGDVVPAAAVRRVREACPGIVVVDGYGPTETTTFATNHRIAAGAELPAALPIGRPLDGMRAFVLDHALRPAPALTAGELYLTGPGLARGYLGRPDATAERFLACPFGPAGERMYRTGDLARVNADGDLEFLGRADDQVKLRGFRIELGEVETALAAHRGVGQCVALLREDRGGDKRLVAYVVPAATDDAPDLSALRRHAAAALPAYAVPSAFVVLAELPLTANGKVDRAALPAPDAAAGAPGRAPATPQEEILCGLFAQILGLDEVGVDDDFFALGGQSLTATRLTSRIRAVFGVEVPVRRLFEAPTVAALAERLNAEGSAREALAPQERPARVPLSFAQRRLWFLNRLDHTDGSYNIPLSVELTGRLDVDALRAALADLTARHESLRTVFPDHDGEPSQHVLAAEDARPALEVTRTTADELDALLAARTGRGFDLARELPLRADLFETGPDTHVLLLVMHHIAADGWSAAPLARDLAVAYEARREGRAPDWAPLPVQYADYSLWQQRVLGDEDDDSSPTARQLAHWKQALAGLPDTLSLPVDRPRPATAPAASGATVTFELPADLHRGVADTARGSQASTFMVLQACFAALLTRLGAGTDIPIGTPIAGRTDEALDDLVGFFVNTLVLRTDTSGDPTFRELFARTRETDLAAYTHQDVPFERLVEVLNPTRTLSRHPLFQVLLTLENTPAGSLRLPGLDVTPRLVDSDGAKFDLSVHLRERLAEDGSPAGIEGLLAYREDLFDRSSVERIAARWELLLSQAVADADRRIGAVDVLLPGERELVLTDVNDTAQEVRALPLPRLFEEQAARTPDATALVSGADRVSYAELNARANRLAHHLIGRGVGPEQLVAVCLDRGIDAVVAMLGVVKAGAAYVPLDPHYPAQRIALVLEDSRPALLITSGSLDAALPSVDGVARLLVGAVPQAVPDTDPTDVDRLSPLTLRHPAYVIYTSGSTGTPKGVVVEHRSVADYLTWTGRTYEAARGTALLHSSLAFDLTLTALYTPLTTGGAVHLADLDDEDPALVEALGERPATFMKATPSHLALLTALPDSFSPTGELLLGGEALTGEALQEWRERHPGVRVRNVYGPTEATVNCAEYPIEAGQDVPAGPVPIGRPQGNARLYVLDAQLNPVAPQVAGELYIAGEGLARGYLRRPGQTADRFVADPFGAPGARMYRTGDLARWTADGRLVFLGRADDQIKIRGHRVELGEIEATLLSRPETAQVAVLLREDVPGDQRLVAYLVPAEGATEDEDALREHAQRALPDYMVPSAFVWLPELPLTVHGKLDRRALPAPAARAAGPRRTARTPQEEILCALFAEVLRVPEVGIDDDFFGLGGHSLLATRLVSRIRTALGAELPIRALFETPSVAGLAERLGETAADRRPALRPAQRPETVPLSFAQRRLWFINRLEEQSATYNMPLALTLSGPLDRAALAAAVLDLLDRHESLRTVLPEVGGAPCQEVLAPDARPVLTVTDARGADVEELLRAAVGRGFDLAAEFPLRIEVFERGEDEHVLLLLLHHIAADGWSMAPLADDLARAYGARARGEEPGWAPLPVQYADYTLWQREVLGDEDDPSSPIAQQLAYWTRTLDELPEQLDLPADRPRPAVATHRGDAVTVELPAQLHQALTAVARQNQASVYMVLQAAVAALLTKLGAGTDIPIGSPIAGRTDEALDHLVGLFINTLVLRTDTSGDPSFRELLGRVREVDLAAYTHQDLPFERLVEVLNPERSTARHPLFQVALTLQNNAEPSWGLPGLTSGQQAVGLASEKFDLSFGFTERRDAEGGPAGIGGAIGYGTDLFDRDTVERMRDRLLRLLEAVAADPERPLGTVELLDDEERLRLLTTWNDTARPVPDGDVAQQFAARARHTPDSPALLFEGTVLSYAELDRRANRLAHHLTALGAGPERLVAVALPRSAEMVVALLAVLKSGAAYIPIDPDYPADRVGYMLEDARPALLVTTGEVADRTDPAGSVTHVLLDDPATLLAVAGLPDGDPAAGRPAADPATPAYVIYTSGSTGRPKGVVIPRAALTNFLATMAERFPMGADDRLVAVTTVAFDIAGLEMWLPLTSGAGVVLAPKDTVLDPARLAELITGSRATFLQATPSLWQALLAHDPAALAGVRALVGGEAVPAGLAAALREAAADVTNVYGPTETTIWSTAALLGERPGAPTIGGPIGNTRVYILDSALRPVPTGVAGDLFIAGDGLARGYLYRPGMTAERFVASPFGAPGERMYRTGDVARWGKDGNLEFLGRADSQVKVRGFRIELGEIETVLATHPEVAQAAVLVREDRPGDQRLVAYVVPEPGAAPLPAQLRDHVGAFLPDYMTPTAIVTLPAFPLTPNGKLDRKALPAPDLGVLSSGRAARTPQEEILCDIFGEILGVPQIGIDDNFFELGGHSLLATRLVSRIRAVLDVELPIRALFDAPTVAGLAELLGSAADARAALRPMTRPEHVPLSFAQRRLWFINRFEDGQNLTYNMPVAVRLRGALDVDAMRLALVDVVQRHETLRTVFPEVDGVPYQRVLDLATAHPHLTVSHVTEEALPDALLTAVRQPSDLAVVPPLRTFLFVLGPEEHVLLLALHHIAGDGWSMSPLAGDFARAYAARREGRAPQWSPLPVQYADFTLWQREVLGDEDDPTSPISQQLAYWKQNLAGLPDQLDLPSDRPRPAEISYRGETLYFRLDPELHARLVVLARDTRTSLYMVLQAGLAVLLSKLGCGTDIPIGSLIAGRTDEALDDLVGFFVNALVLRTDTSQDPTFEELLGRVRDTDLAAYAHQDVPFERLVEVLNPARSLARHPLFQVALNLQNVPTEGGDLPGLSIHPQPVGMGTAKIDLAFGFSELRDTDGTPGGINGELTFNLDLFDAPTAQTLADRLTGVLRAATARPADAISAIDVLTAAERELVLGQWSGAERDVPTGTLGGLFEAQAARTPEAVAVVSDEESLTYRELNARANRLARLLVGRGVGPEQIVAVALPRSVRWLTTLLAVVKAGAAYLPLDPNHPADRIAFMLDDAAPALVVTTAGTAAALPEAARTVCLAVDASDTVEALTALGDGDLTDADRRAPLRPVHPAYVIYTSGSTGRPKGVVVPHTGIGNLAATHADHLDITPGSRVLQAVSLNFDPSVADVAMSLLSGACLVLAPGTGQLLGEELAAHIDRHAVSHVMLPAPMAATLAGERMASLRCLVTGGDACSAELVQRLSAGGRRVVNAYGPTESTVAATLSRPQTGEHNPPIGGPVWNTRAHVLDDALRPVAPGVAGELYLSGTGLARGYLNRAQLTAERFVANPFGAPGERMYRTGDLVRWNRDGQLEFIGRSDDQVKIRGFRIELGEIRSAVLGHPDVAEAEVVVREDQPGVKSLVGYLVPEPGQGPDAAALRAHTAALLPDYMVPAAFVTLEALPLTPNGKLDRRALPAPDYGVRVGGGEPRNPREAALCELFAQLLGLPRVGIEDSFFDLGGDSIMSIQLVSRARKAGLVLTPRDVFQHKTVAALVSVAGSPEDVVFEAPEAAIGEVALTPIIHWLRERGGPVDRFNQSVTVPAPQGCDEAGLTATVQALLDHHDALRARLHRAGDGSEWTLEVLPKGSVDAADCLVRADVAGLAGDELAAVAAEHGEAARAALDPQAGAMLRVVWFDAGPERPGFLLLVLHHLVVDGVSWRILLPDLTTAWEAVAAGRPVELERARTSFRGWAARLAELAEEPARAEELALWTGILDSAEPPLADRPLDPLVDVAATSRFLSVQLSAEQTEALLARVPAAFHAGVNDVLLAALALAVAHRRRLRGQDAGSALLVDLEGHGREDLGDGSDLSRTVGWFTSMYPVRLDPGAVDWTELCAGGPAAGRALKRVKEQLRALPDNGLGYGLLRYLNPRTGPQLAALPAPQIGFNYLGRFEAPAVTDLSTHQVVAEAAGRAGGTDPRMPLPHPLEVNALAEDAGEGARLTATWSWPGGMFAEEEVRELAEDWLSVLRAFVEHAAQPGAGGLTPSDVPLVEVSQDQIDRLEEEHGAIADVLPLSPLQEGLHFHAAYDEGGLDVYTTQLALGMEGPLDTAALRRALRALLERHGNLRAGFRHQGLANPVQFIPSETELPWFDVDLTHLDGERQEAELARLLEEDRTRRFDLERPPLLRFTLVKLAPERHRFVWTSHHILLDGWSMPVLLGELSALYQSGGDDAALPRVAPYRGYLAWLAQQERGPAEQAWREALAGVDEPTLVAQPDPSREPAAPEQVTVALSEESTAAVIERARRIGVTPNTVVQAAWAILLGGITGRDDVVFGGTAAGRPTEIAGVETMVGLFINTLPVRVKLDPAQPLAALLTAVQRQQSDLMAHQWLSLSSVQRLTGLPELFDTITVFENYPAQPEQLQTPSSGVRISGSTAQDATHYPLSLAAVLSDGGLQLRLGYRPDLLEARTVRTLADRLARLFETVAAEPERLLGTVETLDAAEREQVLVAWNDTARPVPQAVLPELFQEQAARTPDAAAVAFEGTTLSYGELNERANRLAHLLIEHGAGPERTVALALPRSPEWVVALLAVAKSGAAYLPVDPEYPAERIAYMLDDAQPVLLLSLSSVELPDSGPRLLLDHPATAEEVARRPHTDVTDEERSAPLTPANTAYVIYTSGSTGRPKGVMVPHSGLANLAAAQIDRFAVAPGSRVLQFASPSFDAAVSELCMTFLTGSLLVLAPQDRLMPGEALAEVLAEHEVTHATIPPAALAAMSEDDLPAGMTLVVAGEATAPELVARYSVGRRMINAYGPTETTVCATMSEPLSGAQTPPIGRPVDNARVYVLDPALRPVAPGALGELYVAGAGLARGYRGRPGLTAERFVANPFGTPGERMYRTGDVVRWRLDGQLEFAGRADDQVKVRGFRIELGEIETALAAHPAVGRAAVIVRQDTPGVRTLVGYVVPAADAEPVEGADLRAHVALTVPDYMVPAAVVTLDDLPLTPNGKLDRKALPAPDFTASFRGGAPGTPQEEVLCALFAEVLGLPSVGVEDGFFDLGGDSLLATRLIGRVGSVFGVKVTIRALFESPTVATLARRLGVDDDRDPLDVLLPLRVSGERPPLFCVHPAAGIGWVYAGLIRQLDPGHPIYALQARGLARQDDELPSDMAAMAEDYVAQIRAVQPTGPYHLLGWSLGGLVAHEMAARLQEEGEEVAMLAVLDAYPRAADAPAPAAGPAAERPVADEEAEVLTALLEFLGHDVTELDGQPVTHAAVMEVLRRDGSALASLEERHIAALTRIGANFERVLAGHRPTVFHGDLQLFVATEDKPADMATDGAWRPYVTGRIDTHTLACRHNDVTRPGPLARIAEVLADRLRSNK</sequence>
<evidence type="ECO:0000256" key="2">
    <source>
        <dbReference type="ARBA" id="ARBA00006432"/>
    </source>
</evidence>
<dbReference type="RefSeq" id="WP_369182153.1">
    <property type="nucleotide sequence ID" value="NZ_CP163445.1"/>
</dbReference>
<dbReference type="SUPFAM" id="SSF47336">
    <property type="entry name" value="ACP-like"/>
    <property type="match status" value="5"/>
</dbReference>
<evidence type="ECO:0000256" key="7">
    <source>
        <dbReference type="SAM" id="MobiDB-lite"/>
    </source>
</evidence>
<feature type="domain" description="Carrier" evidence="8">
    <location>
        <begin position="2018"/>
        <end position="2093"/>
    </location>
</feature>
<keyword evidence="6" id="KW-0045">Antibiotic biosynthesis</keyword>
<dbReference type="InterPro" id="IPR045851">
    <property type="entry name" value="AMP-bd_C_sf"/>
</dbReference>
<dbReference type="InterPro" id="IPR006162">
    <property type="entry name" value="Ppantetheine_attach_site"/>
</dbReference>
<dbReference type="FunFam" id="1.10.1200.10:FF:000005">
    <property type="entry name" value="Nonribosomal peptide synthetase 1"/>
    <property type="match status" value="1"/>
</dbReference>
<dbReference type="InterPro" id="IPR029058">
    <property type="entry name" value="AB_hydrolase_fold"/>
</dbReference>
<dbReference type="FunFam" id="3.40.50.12780:FF:000012">
    <property type="entry name" value="Non-ribosomal peptide synthetase"/>
    <property type="match status" value="5"/>
</dbReference>
<dbReference type="InterPro" id="IPR010071">
    <property type="entry name" value="AA_adenyl_dom"/>
</dbReference>
<dbReference type="InterPro" id="IPR000873">
    <property type="entry name" value="AMP-dep_synth/lig_dom"/>
</dbReference>
<dbReference type="FunFam" id="2.30.38.10:FF:000001">
    <property type="entry name" value="Non-ribosomal peptide synthetase PvdI"/>
    <property type="match status" value="4"/>
</dbReference>
<dbReference type="CDD" id="cd12117">
    <property type="entry name" value="A_NRPS_Srf_like"/>
    <property type="match status" value="1"/>
</dbReference>
<keyword evidence="3" id="KW-0596">Phosphopantetheine</keyword>
<dbReference type="PANTHER" id="PTHR45527:SF1">
    <property type="entry name" value="FATTY ACID SYNTHASE"/>
    <property type="match status" value="1"/>
</dbReference>
<dbReference type="Gene3D" id="3.40.50.1820">
    <property type="entry name" value="alpha/beta hydrolase"/>
    <property type="match status" value="1"/>
</dbReference>
<dbReference type="SMART" id="SM00823">
    <property type="entry name" value="PKS_PP"/>
    <property type="match status" value="5"/>
</dbReference>
<dbReference type="GO" id="GO:0003824">
    <property type="term" value="F:catalytic activity"/>
    <property type="evidence" value="ECO:0007669"/>
    <property type="project" value="InterPro"/>
</dbReference>
<gene>
    <name evidence="9" type="ORF">AB2U05_01435</name>
</gene>
<dbReference type="InterPro" id="IPR036736">
    <property type="entry name" value="ACP-like_sf"/>
</dbReference>
<dbReference type="GO" id="GO:0017000">
    <property type="term" value="P:antibiotic biosynthetic process"/>
    <property type="evidence" value="ECO:0007669"/>
    <property type="project" value="UniProtKB-KW"/>
</dbReference>
<dbReference type="EMBL" id="CP163445">
    <property type="protein sequence ID" value="XDQ77238.1"/>
    <property type="molecule type" value="Genomic_DNA"/>
</dbReference>
<dbReference type="InterPro" id="IPR025110">
    <property type="entry name" value="AMP-bd_C"/>
</dbReference>
<accession>A0AB39TF20</accession>
<evidence type="ECO:0000256" key="1">
    <source>
        <dbReference type="ARBA" id="ARBA00001957"/>
    </source>
</evidence>
<dbReference type="Pfam" id="PF00501">
    <property type="entry name" value="AMP-binding"/>
    <property type="match status" value="5"/>
</dbReference>
<evidence type="ECO:0000256" key="6">
    <source>
        <dbReference type="ARBA" id="ARBA00023194"/>
    </source>
</evidence>